<name>A0A1G6JJK7_9GAMM</name>
<dbReference type="Proteomes" id="UP000242317">
    <property type="component" value="Unassembled WGS sequence"/>
</dbReference>
<protein>
    <recommendedName>
        <fullName evidence="4">Nucleoprotein/polynucleotide-associated enzyme</fullName>
    </recommendedName>
</protein>
<feature type="compositionally biased region" description="Low complexity" evidence="1">
    <location>
        <begin position="38"/>
        <end position="48"/>
    </location>
</feature>
<dbReference type="InterPro" id="IPR018636">
    <property type="entry name" value="DUF2058"/>
</dbReference>
<gene>
    <name evidence="2" type="ORF">SAMN05421749_103366</name>
</gene>
<dbReference type="AlphaFoldDB" id="A0A1G6JJK7"/>
<evidence type="ECO:0000313" key="3">
    <source>
        <dbReference type="Proteomes" id="UP000242317"/>
    </source>
</evidence>
<reference evidence="3" key="1">
    <citation type="submission" date="2016-09" db="EMBL/GenBank/DDBJ databases">
        <authorList>
            <person name="Varghese N."/>
            <person name="Submissions S."/>
        </authorList>
    </citation>
    <scope>NUCLEOTIDE SEQUENCE [LARGE SCALE GENOMIC DNA]</scope>
    <source>
        <strain evidence="3">ANC 3699</strain>
    </source>
</reference>
<organism evidence="2 3">
    <name type="scientific">Acinetobacter marinus</name>
    <dbReference type="NCBI Taxonomy" id="281375"/>
    <lineage>
        <taxon>Bacteria</taxon>
        <taxon>Pseudomonadati</taxon>
        <taxon>Pseudomonadota</taxon>
        <taxon>Gammaproteobacteria</taxon>
        <taxon>Moraxellales</taxon>
        <taxon>Moraxellaceae</taxon>
        <taxon>Acinetobacter</taxon>
    </lineage>
</organism>
<feature type="compositionally biased region" description="Basic residues" evidence="1">
    <location>
        <begin position="21"/>
        <end position="33"/>
    </location>
</feature>
<dbReference type="RefSeq" id="WP_092618335.1">
    <property type="nucleotide sequence ID" value="NZ_FMYK01000003.1"/>
</dbReference>
<dbReference type="Pfam" id="PF09831">
    <property type="entry name" value="DUF2058"/>
    <property type="match status" value="1"/>
</dbReference>
<dbReference type="OrthoDB" id="5294470at2"/>
<sequence length="185" mass="20857">MVKNALQAQLLKAGLVDAKQAKKTNKQNQHAKKMGQNDQQQLQAELAQAKQEKQAKDQALDQEKQQQLEQKTVMANIVQMIKQYQIKDTDGEIGYQFIDEGKIKKIYVNQTVYNAIVAGSLLVARLASSNTAQANGYALIPKALAERIEQKMTGYIIGLQQQQQDQSTDEEDPYADYVIPDDLMW</sequence>
<proteinExistence type="predicted"/>
<evidence type="ECO:0000256" key="1">
    <source>
        <dbReference type="SAM" id="MobiDB-lite"/>
    </source>
</evidence>
<keyword evidence="3" id="KW-1185">Reference proteome</keyword>
<feature type="region of interest" description="Disordered" evidence="1">
    <location>
        <begin position="21"/>
        <end position="48"/>
    </location>
</feature>
<dbReference type="EMBL" id="FMYK01000003">
    <property type="protein sequence ID" value="SDC18635.1"/>
    <property type="molecule type" value="Genomic_DNA"/>
</dbReference>
<accession>A0A1G6JJK7</accession>
<evidence type="ECO:0000313" key="2">
    <source>
        <dbReference type="EMBL" id="SDC18635.1"/>
    </source>
</evidence>
<evidence type="ECO:0008006" key="4">
    <source>
        <dbReference type="Google" id="ProtNLM"/>
    </source>
</evidence>